<dbReference type="Proteomes" id="UP000314294">
    <property type="component" value="Unassembled WGS sequence"/>
</dbReference>
<keyword evidence="3" id="KW-1185">Reference proteome</keyword>
<name>A0A4Z2DZJ9_9TELE</name>
<organism evidence="2 3">
    <name type="scientific">Liparis tanakae</name>
    <name type="common">Tanaka's snailfish</name>
    <dbReference type="NCBI Taxonomy" id="230148"/>
    <lineage>
        <taxon>Eukaryota</taxon>
        <taxon>Metazoa</taxon>
        <taxon>Chordata</taxon>
        <taxon>Craniata</taxon>
        <taxon>Vertebrata</taxon>
        <taxon>Euteleostomi</taxon>
        <taxon>Actinopterygii</taxon>
        <taxon>Neopterygii</taxon>
        <taxon>Teleostei</taxon>
        <taxon>Neoteleostei</taxon>
        <taxon>Acanthomorphata</taxon>
        <taxon>Eupercaria</taxon>
        <taxon>Perciformes</taxon>
        <taxon>Cottioidei</taxon>
        <taxon>Cottales</taxon>
        <taxon>Liparidae</taxon>
        <taxon>Liparis</taxon>
    </lineage>
</organism>
<dbReference type="EMBL" id="SRLO01024858">
    <property type="protein sequence ID" value="TNN21981.1"/>
    <property type="molecule type" value="Genomic_DNA"/>
</dbReference>
<sequence length="138" mass="14545">MHLVLSIDHEPRRRRRSPVVTLDGFGGGATTSSELRGQSSEVRGHGAERHSPDSSSVNEPLSDGLAEGGDYCLVGNMTIDVSTSKATPPTPPRPRLQGHASNTSKATPPTPPRPRLQHLQGHASNTSKATPPSPPAHV</sequence>
<evidence type="ECO:0000313" key="2">
    <source>
        <dbReference type="EMBL" id="TNN21981.1"/>
    </source>
</evidence>
<reference evidence="2 3" key="1">
    <citation type="submission" date="2019-03" db="EMBL/GenBank/DDBJ databases">
        <title>First draft genome of Liparis tanakae, snailfish: a comprehensive survey of snailfish specific genes.</title>
        <authorList>
            <person name="Kim W."/>
            <person name="Song I."/>
            <person name="Jeong J.-H."/>
            <person name="Kim D."/>
            <person name="Kim S."/>
            <person name="Ryu S."/>
            <person name="Song J.Y."/>
            <person name="Lee S.K."/>
        </authorList>
    </citation>
    <scope>NUCLEOTIDE SEQUENCE [LARGE SCALE GENOMIC DNA]</scope>
    <source>
        <tissue evidence="2">Muscle</tissue>
    </source>
</reference>
<feature type="region of interest" description="Disordered" evidence="1">
    <location>
        <begin position="1"/>
        <end position="138"/>
    </location>
</feature>
<comment type="caution">
    <text evidence="2">The sequence shown here is derived from an EMBL/GenBank/DDBJ whole genome shotgun (WGS) entry which is preliminary data.</text>
</comment>
<evidence type="ECO:0000256" key="1">
    <source>
        <dbReference type="SAM" id="MobiDB-lite"/>
    </source>
</evidence>
<dbReference type="AlphaFoldDB" id="A0A4Z2DZJ9"/>
<gene>
    <name evidence="2" type="ORF">EYF80_067907</name>
</gene>
<protein>
    <submittedName>
        <fullName evidence="2">Uncharacterized protein</fullName>
    </submittedName>
</protein>
<feature type="compositionally biased region" description="Polar residues" evidence="1">
    <location>
        <begin position="30"/>
        <end position="41"/>
    </location>
</feature>
<proteinExistence type="predicted"/>
<accession>A0A4Z2DZJ9</accession>
<feature type="compositionally biased region" description="Basic and acidic residues" evidence="1">
    <location>
        <begin position="42"/>
        <end position="52"/>
    </location>
</feature>
<evidence type="ECO:0000313" key="3">
    <source>
        <dbReference type="Proteomes" id="UP000314294"/>
    </source>
</evidence>